<dbReference type="EMBL" id="LAZR01003154">
    <property type="protein sequence ID" value="KKN21364.1"/>
    <property type="molecule type" value="Genomic_DNA"/>
</dbReference>
<name>A0A0F9NU76_9ZZZZ</name>
<comment type="caution">
    <text evidence="2">The sequence shown here is derived from an EMBL/GenBank/DDBJ whole genome shotgun (WGS) entry which is preliminary data.</text>
</comment>
<accession>A0A0F9NU76</accession>
<protein>
    <submittedName>
        <fullName evidence="2">Uncharacterized protein</fullName>
    </submittedName>
</protein>
<proteinExistence type="predicted"/>
<dbReference type="AlphaFoldDB" id="A0A0F9NU76"/>
<evidence type="ECO:0000256" key="1">
    <source>
        <dbReference type="SAM" id="MobiDB-lite"/>
    </source>
</evidence>
<reference evidence="2" key="1">
    <citation type="journal article" date="2015" name="Nature">
        <title>Complex archaea that bridge the gap between prokaryotes and eukaryotes.</title>
        <authorList>
            <person name="Spang A."/>
            <person name="Saw J.H."/>
            <person name="Jorgensen S.L."/>
            <person name="Zaremba-Niedzwiedzka K."/>
            <person name="Martijn J."/>
            <person name="Lind A.E."/>
            <person name="van Eijk R."/>
            <person name="Schleper C."/>
            <person name="Guy L."/>
            <person name="Ettema T.J."/>
        </authorList>
    </citation>
    <scope>NUCLEOTIDE SEQUENCE</scope>
</reference>
<evidence type="ECO:0000313" key="2">
    <source>
        <dbReference type="EMBL" id="KKN21364.1"/>
    </source>
</evidence>
<feature type="region of interest" description="Disordered" evidence="1">
    <location>
        <begin position="1"/>
        <end position="21"/>
    </location>
</feature>
<organism evidence="2">
    <name type="scientific">marine sediment metagenome</name>
    <dbReference type="NCBI Taxonomy" id="412755"/>
    <lineage>
        <taxon>unclassified sequences</taxon>
        <taxon>metagenomes</taxon>
        <taxon>ecological metagenomes</taxon>
    </lineage>
</organism>
<gene>
    <name evidence="2" type="ORF">LCGC14_0926150</name>
</gene>
<sequence>MLSNIEGMGSGKLAEGPGGGIPPWKKGQKIDLKVTHWCLWGPRRSGMYETVRELIAAENQIEGVLAGMCAVPKEGTSKREVARYLQGGMTDINHPEMRTQDWGWAYKFADVHVIHYTFDKRLGKLKPKVFMAHGTPEAVLEGSLKDKDPGNSLLNGAEWINKFEGTIVTSQRGKMFWGAFDPTGGSKMHVVNKGIDLDQAPGAALLCDGRALQTQR</sequence>